<dbReference type="SUPFAM" id="SSF53098">
    <property type="entry name" value="Ribonuclease H-like"/>
    <property type="match status" value="1"/>
</dbReference>
<dbReference type="PANTHER" id="PTHR47074:SF11">
    <property type="entry name" value="REVERSE TRANSCRIPTASE-LIKE PROTEIN"/>
    <property type="match status" value="1"/>
</dbReference>
<feature type="domain" description="RNase H type-1" evidence="1">
    <location>
        <begin position="4"/>
        <end position="85"/>
    </location>
</feature>
<dbReference type="InterPro" id="IPR002156">
    <property type="entry name" value="RNaseH_domain"/>
</dbReference>
<protein>
    <recommendedName>
        <fullName evidence="1">RNase H type-1 domain-containing protein</fullName>
    </recommendedName>
</protein>
<gene>
    <name evidence="2" type="ORF">CICLE_v10017268mg</name>
</gene>
<dbReference type="PANTHER" id="PTHR47074">
    <property type="entry name" value="BNAC02G40300D PROTEIN"/>
    <property type="match status" value="1"/>
</dbReference>
<dbReference type="Pfam" id="PF13456">
    <property type="entry name" value="RVT_3"/>
    <property type="match status" value="1"/>
</dbReference>
<dbReference type="Gramene" id="ESR60178">
    <property type="protein sequence ID" value="ESR60178"/>
    <property type="gene ID" value="CICLE_v10017268mg"/>
</dbReference>
<dbReference type="Proteomes" id="UP000030687">
    <property type="component" value="Unassembled WGS sequence"/>
</dbReference>
<dbReference type="InterPro" id="IPR044730">
    <property type="entry name" value="RNase_H-like_dom_plant"/>
</dbReference>
<dbReference type="AlphaFoldDB" id="V4TIG3"/>
<sequence length="106" mass="11833">MWKFAEAETVFQGLKLALDLGLFPLIAELDSLNVVSLIEGSLHSQKEIGWLVSEMKSFMTHRAPIMVKHVPRSCIMVAHILAKLAFSSPDETIWIEDCPAEIANLL</sequence>
<dbReference type="InterPro" id="IPR052929">
    <property type="entry name" value="RNase_H-like_EbsB-rel"/>
</dbReference>
<dbReference type="InParanoid" id="V4TIG3"/>
<keyword evidence="3" id="KW-1185">Reference proteome</keyword>
<dbReference type="CDD" id="cd06222">
    <property type="entry name" value="RNase_H_like"/>
    <property type="match status" value="1"/>
</dbReference>
<organism evidence="2 3">
    <name type="scientific">Citrus clementina</name>
    <name type="common">Clementine</name>
    <name type="synonym">Citrus deliciosa x Citrus sinensis</name>
    <dbReference type="NCBI Taxonomy" id="85681"/>
    <lineage>
        <taxon>Eukaryota</taxon>
        <taxon>Viridiplantae</taxon>
        <taxon>Streptophyta</taxon>
        <taxon>Embryophyta</taxon>
        <taxon>Tracheophyta</taxon>
        <taxon>Spermatophyta</taxon>
        <taxon>Magnoliopsida</taxon>
        <taxon>eudicotyledons</taxon>
        <taxon>Gunneridae</taxon>
        <taxon>Pentapetalae</taxon>
        <taxon>rosids</taxon>
        <taxon>malvids</taxon>
        <taxon>Sapindales</taxon>
        <taxon>Rutaceae</taxon>
        <taxon>Aurantioideae</taxon>
        <taxon>Citrus</taxon>
    </lineage>
</organism>
<dbReference type="EMBL" id="KI536312">
    <property type="protein sequence ID" value="ESR60178.1"/>
    <property type="molecule type" value="Genomic_DNA"/>
</dbReference>
<dbReference type="GO" id="GO:0004523">
    <property type="term" value="F:RNA-DNA hybrid ribonuclease activity"/>
    <property type="evidence" value="ECO:0007669"/>
    <property type="project" value="InterPro"/>
</dbReference>
<evidence type="ECO:0000259" key="1">
    <source>
        <dbReference type="Pfam" id="PF13456"/>
    </source>
</evidence>
<accession>V4TIG3</accession>
<dbReference type="Gene3D" id="3.30.420.10">
    <property type="entry name" value="Ribonuclease H-like superfamily/Ribonuclease H"/>
    <property type="match status" value="1"/>
</dbReference>
<dbReference type="InterPro" id="IPR012337">
    <property type="entry name" value="RNaseH-like_sf"/>
</dbReference>
<reference evidence="2 3" key="1">
    <citation type="submission" date="2013-10" db="EMBL/GenBank/DDBJ databases">
        <authorList>
            <consortium name="International Citrus Genome Consortium"/>
            <person name="Jenkins J."/>
            <person name="Schmutz J."/>
            <person name="Prochnik S."/>
            <person name="Rokhsar D."/>
            <person name="Gmitter F."/>
            <person name="Ollitrault P."/>
            <person name="Machado M."/>
            <person name="Talon M."/>
            <person name="Wincker P."/>
            <person name="Jaillon O."/>
            <person name="Morgante M."/>
        </authorList>
    </citation>
    <scope>NUCLEOTIDE SEQUENCE</scope>
    <source>
        <strain evidence="3">cv. Clemenules</strain>
    </source>
</reference>
<name>V4TIG3_CITCL</name>
<dbReference type="InterPro" id="IPR036397">
    <property type="entry name" value="RNaseH_sf"/>
</dbReference>
<dbReference type="KEGG" id="cic:CICLE_v10017268mg"/>
<dbReference type="eggNOG" id="ENOG502RRJ7">
    <property type="taxonomic scope" value="Eukaryota"/>
</dbReference>
<dbReference type="GO" id="GO:0003676">
    <property type="term" value="F:nucleic acid binding"/>
    <property type="evidence" value="ECO:0007669"/>
    <property type="project" value="InterPro"/>
</dbReference>
<evidence type="ECO:0000313" key="3">
    <source>
        <dbReference type="Proteomes" id="UP000030687"/>
    </source>
</evidence>
<evidence type="ECO:0000313" key="2">
    <source>
        <dbReference type="EMBL" id="ESR60178.1"/>
    </source>
</evidence>
<dbReference type="OMA" id="THRAPIM"/>
<proteinExistence type="predicted"/>